<dbReference type="Gene3D" id="2.30.42.10">
    <property type="match status" value="1"/>
</dbReference>
<dbReference type="GO" id="GO:0098609">
    <property type="term" value="P:cell-cell adhesion"/>
    <property type="evidence" value="ECO:0007669"/>
    <property type="project" value="TreeGrafter"/>
</dbReference>
<evidence type="ECO:0000313" key="12">
    <source>
        <dbReference type="Ensembl" id="ENSDLAP00005071690.1"/>
    </source>
</evidence>
<keyword evidence="6" id="KW-0472">Membrane</keyword>
<dbReference type="GO" id="GO:0043113">
    <property type="term" value="P:receptor clustering"/>
    <property type="evidence" value="ECO:0007669"/>
    <property type="project" value="TreeGrafter"/>
</dbReference>
<sequence length="252" mass="27542">MPVSVVVFVVVFSGLGFNIVGGVDQQFVVNDSGIYVSKIKEDGAAGLDGRLTEGDKILAINGTKLENLTHRDAVELFRTAGEDVELRVRKKGGRQTGRHRAGKQPHHTDGPRLLCYFIKRTTNTFIRRVVGGWWLEKESCRGGLYRLADQEDAGCGPAVEAAPAGDAAGELDSPLLLLLLLLLLLTSAVINHHGSGVLFHSCCSNILRVKMARTPPPSVRPSCRLFARDEEEDARFRFQPSQGPSSPLWIML</sequence>
<dbReference type="SMART" id="SM00228">
    <property type="entry name" value="PDZ"/>
    <property type="match status" value="1"/>
</dbReference>
<dbReference type="GO" id="GO:0030054">
    <property type="term" value="C:cell junction"/>
    <property type="evidence" value="ECO:0007669"/>
    <property type="project" value="TreeGrafter"/>
</dbReference>
<comment type="subcellular location">
    <subcellularLocation>
        <location evidence="1">Mitochondrion outer membrane</location>
    </subcellularLocation>
</comment>
<keyword evidence="13" id="KW-1185">Reference proteome</keyword>
<evidence type="ECO:0000256" key="4">
    <source>
        <dbReference type="ARBA" id="ARBA00022989"/>
    </source>
</evidence>
<dbReference type="PROSITE" id="PS50106">
    <property type="entry name" value="PDZ"/>
    <property type="match status" value="1"/>
</dbReference>
<keyword evidence="10" id="KW-0732">Signal</keyword>
<evidence type="ECO:0000256" key="6">
    <source>
        <dbReference type="ARBA" id="ARBA00023136"/>
    </source>
</evidence>
<dbReference type="PANTHER" id="PTHR23119:SF51">
    <property type="entry name" value="DISKS LARGE 1 TUMOR SUPPRESSOR PROTEIN"/>
    <property type="match status" value="1"/>
</dbReference>
<organism evidence="12 13">
    <name type="scientific">Dicentrarchus labrax</name>
    <name type="common">European seabass</name>
    <name type="synonym">Morone labrax</name>
    <dbReference type="NCBI Taxonomy" id="13489"/>
    <lineage>
        <taxon>Eukaryota</taxon>
        <taxon>Metazoa</taxon>
        <taxon>Chordata</taxon>
        <taxon>Craniata</taxon>
        <taxon>Vertebrata</taxon>
        <taxon>Euteleostomi</taxon>
        <taxon>Actinopterygii</taxon>
        <taxon>Neopterygii</taxon>
        <taxon>Teleostei</taxon>
        <taxon>Neoteleostei</taxon>
        <taxon>Acanthomorphata</taxon>
        <taxon>Eupercaria</taxon>
        <taxon>Moronidae</taxon>
        <taxon>Dicentrarchus</taxon>
    </lineage>
</organism>
<dbReference type="GO" id="GO:0016323">
    <property type="term" value="C:basolateral plasma membrane"/>
    <property type="evidence" value="ECO:0007669"/>
    <property type="project" value="TreeGrafter"/>
</dbReference>
<dbReference type="PANTHER" id="PTHR23119">
    <property type="entry name" value="DISCS LARGE"/>
    <property type="match status" value="1"/>
</dbReference>
<keyword evidence="5" id="KW-0496">Mitochondrion</keyword>
<dbReference type="Proteomes" id="UP000694389">
    <property type="component" value="Unassembled WGS sequence"/>
</dbReference>
<dbReference type="GO" id="GO:0019901">
    <property type="term" value="F:protein kinase binding"/>
    <property type="evidence" value="ECO:0007669"/>
    <property type="project" value="TreeGrafter"/>
</dbReference>
<accession>A0A8P4KIT4</accession>
<evidence type="ECO:0000256" key="8">
    <source>
        <dbReference type="ARBA" id="ARBA00070337"/>
    </source>
</evidence>
<evidence type="ECO:0000256" key="5">
    <source>
        <dbReference type="ARBA" id="ARBA00023128"/>
    </source>
</evidence>
<reference evidence="12" key="2">
    <citation type="submission" date="2025-09" db="UniProtKB">
        <authorList>
            <consortium name="Ensembl"/>
        </authorList>
    </citation>
    <scope>IDENTIFICATION</scope>
</reference>
<protein>
    <recommendedName>
        <fullName evidence="8">Synaptojanin-2-binding protein</fullName>
    </recommendedName>
    <alternativeName>
        <fullName evidence="9">Mitochondrial outer membrane protein 25</fullName>
    </alternativeName>
</protein>
<dbReference type="Ensembl" id="ENSDLAT00005086246.1">
    <property type="protein sequence ID" value="ENSDLAP00005071690.1"/>
    <property type="gene ID" value="ENSDLAG00005031647.1"/>
</dbReference>
<dbReference type="GeneTree" id="ENSGT00830000128402"/>
<dbReference type="FunFam" id="2.30.42.10:FF:000161">
    <property type="entry name" value="Synaptojanin-2-binding protein"/>
    <property type="match status" value="1"/>
</dbReference>
<dbReference type="InterPro" id="IPR050614">
    <property type="entry name" value="Synaptic_Scaffolding_LAP-MAGUK"/>
</dbReference>
<evidence type="ECO:0000256" key="7">
    <source>
        <dbReference type="ARBA" id="ARBA00063547"/>
    </source>
</evidence>
<reference evidence="12" key="1">
    <citation type="submission" date="2025-08" db="UniProtKB">
        <authorList>
            <consortium name="Ensembl"/>
        </authorList>
    </citation>
    <scope>IDENTIFICATION</scope>
</reference>
<dbReference type="AlphaFoldDB" id="A0A8P4KIT4"/>
<evidence type="ECO:0000256" key="1">
    <source>
        <dbReference type="ARBA" id="ARBA00004294"/>
    </source>
</evidence>
<gene>
    <name evidence="12" type="primary">synj2bp</name>
</gene>
<evidence type="ECO:0000259" key="11">
    <source>
        <dbReference type="PROSITE" id="PS50106"/>
    </source>
</evidence>
<feature type="signal peptide" evidence="10">
    <location>
        <begin position="1"/>
        <end position="16"/>
    </location>
</feature>
<dbReference type="Pfam" id="PF00595">
    <property type="entry name" value="PDZ"/>
    <property type="match status" value="1"/>
</dbReference>
<dbReference type="InterPro" id="IPR001478">
    <property type="entry name" value="PDZ"/>
</dbReference>
<feature type="chain" id="PRO_5035824972" description="Synaptojanin-2-binding protein" evidence="10">
    <location>
        <begin position="17"/>
        <end position="252"/>
    </location>
</feature>
<dbReference type="SUPFAM" id="SSF50156">
    <property type="entry name" value="PDZ domain-like"/>
    <property type="match status" value="1"/>
</dbReference>
<proteinExistence type="predicted"/>
<evidence type="ECO:0000256" key="9">
    <source>
        <dbReference type="ARBA" id="ARBA00075222"/>
    </source>
</evidence>
<feature type="domain" description="PDZ" evidence="11">
    <location>
        <begin position="15"/>
        <end position="92"/>
    </location>
</feature>
<dbReference type="GO" id="GO:0005741">
    <property type="term" value="C:mitochondrial outer membrane"/>
    <property type="evidence" value="ECO:0007669"/>
    <property type="project" value="UniProtKB-SubCell"/>
</dbReference>
<keyword evidence="4" id="KW-1133">Transmembrane helix</keyword>
<dbReference type="GO" id="GO:0045197">
    <property type="term" value="P:establishment or maintenance of epithelial cell apical/basal polarity"/>
    <property type="evidence" value="ECO:0007669"/>
    <property type="project" value="TreeGrafter"/>
</dbReference>
<keyword evidence="2" id="KW-0812">Transmembrane</keyword>
<evidence type="ECO:0000256" key="10">
    <source>
        <dbReference type="SAM" id="SignalP"/>
    </source>
</evidence>
<comment type="subunit">
    <text evidence="7">Binds (via the PDZ domain) to isoform 2A of SYNJ2 (via the unique motif in the C-terminus). Interacts (via C-terminus) with RALBP1. Interacts (via PDZ domain) with ACVR2A (via C-terminus) and ACVR2B (via C-terminus). Forms a ternary complex with ACVR2A and RALBP1. Interacts with MAPK12. Interacts with DLL1; enhances DLL1 protein stability, and promotes notch signaling in endothelial cells.</text>
</comment>
<evidence type="ECO:0000313" key="13">
    <source>
        <dbReference type="Proteomes" id="UP000694389"/>
    </source>
</evidence>
<dbReference type="GO" id="GO:0097120">
    <property type="term" value="P:receptor localization to synapse"/>
    <property type="evidence" value="ECO:0007669"/>
    <property type="project" value="TreeGrafter"/>
</dbReference>
<keyword evidence="3" id="KW-1000">Mitochondrion outer membrane</keyword>
<dbReference type="InterPro" id="IPR036034">
    <property type="entry name" value="PDZ_sf"/>
</dbReference>
<evidence type="ECO:0000256" key="3">
    <source>
        <dbReference type="ARBA" id="ARBA00022787"/>
    </source>
</evidence>
<name>A0A8P4KIT4_DICLA</name>
<evidence type="ECO:0000256" key="2">
    <source>
        <dbReference type="ARBA" id="ARBA00022692"/>
    </source>
</evidence>